<dbReference type="SMART" id="SM00226">
    <property type="entry name" value="LMWPc"/>
    <property type="match status" value="1"/>
</dbReference>
<dbReference type="Gene3D" id="3.40.50.2300">
    <property type="match status" value="1"/>
</dbReference>
<name>A0A1D8IQM7_9GAMM</name>
<dbReference type="AlphaFoldDB" id="A0A1D8IQM7"/>
<sequence>MSDPLRVLFLCSGNACRSQMAEAFLRHLGGGHFEVFSAGTDPHEIHPLTYAVMGESGLNLTGHASKSLSRYEGADFDYIITVCDRARDRCPTFPGDSERIHWRFDDPAEVVEGQAPLDRFRRVRDEMRERIRLWVAAQEGHARRKAARTV</sequence>
<reference evidence="4" key="1">
    <citation type="submission" date="2016-09" db="EMBL/GenBank/DDBJ databases">
        <title>Acidihalobacter prosperus F5.</title>
        <authorList>
            <person name="Khaleque H.N."/>
            <person name="Ramsay J.P."/>
            <person name="Kaksonen A.H."/>
            <person name="Boxall N.J."/>
            <person name="Watkin E.L.J."/>
        </authorList>
    </citation>
    <scope>NUCLEOTIDE SEQUENCE [LARGE SCALE GENOMIC DNA]</scope>
    <source>
        <strain evidence="4">F5</strain>
    </source>
</reference>
<dbReference type="KEGG" id="aprs:BI364_13070"/>
<protein>
    <recommendedName>
        <fullName evidence="2">Phosphotyrosine protein phosphatase I domain-containing protein</fullName>
    </recommendedName>
</protein>
<evidence type="ECO:0000313" key="3">
    <source>
        <dbReference type="EMBL" id="AOU98772.1"/>
    </source>
</evidence>
<keyword evidence="4" id="KW-1185">Reference proteome</keyword>
<dbReference type="GO" id="GO:0046685">
    <property type="term" value="P:response to arsenic-containing substance"/>
    <property type="evidence" value="ECO:0007669"/>
    <property type="project" value="UniProtKB-KW"/>
</dbReference>
<dbReference type="PANTHER" id="PTHR43428:SF1">
    <property type="entry name" value="ARSENATE REDUCTASE"/>
    <property type="match status" value="1"/>
</dbReference>
<keyword evidence="1" id="KW-0059">Arsenical resistance</keyword>
<dbReference type="InterPro" id="IPR023485">
    <property type="entry name" value="Ptyr_pPase"/>
</dbReference>
<dbReference type="SUPFAM" id="SSF52788">
    <property type="entry name" value="Phosphotyrosine protein phosphatases I"/>
    <property type="match status" value="1"/>
</dbReference>
<dbReference type="PANTHER" id="PTHR43428">
    <property type="entry name" value="ARSENATE REDUCTASE"/>
    <property type="match status" value="1"/>
</dbReference>
<proteinExistence type="predicted"/>
<evidence type="ECO:0000313" key="4">
    <source>
        <dbReference type="Proteomes" id="UP000095401"/>
    </source>
</evidence>
<accession>A0A1D8IQM7</accession>
<feature type="domain" description="Phosphotyrosine protein phosphatase I" evidence="2">
    <location>
        <begin position="5"/>
        <end position="137"/>
    </location>
</feature>
<evidence type="ECO:0000259" key="2">
    <source>
        <dbReference type="SMART" id="SM00226"/>
    </source>
</evidence>
<organism evidence="3 4">
    <name type="scientific">Acidihalobacter yilgarnensis</name>
    <dbReference type="NCBI Taxonomy" id="2819280"/>
    <lineage>
        <taxon>Bacteria</taxon>
        <taxon>Pseudomonadati</taxon>
        <taxon>Pseudomonadota</taxon>
        <taxon>Gammaproteobacteria</taxon>
        <taxon>Chromatiales</taxon>
        <taxon>Ectothiorhodospiraceae</taxon>
        <taxon>Acidihalobacter</taxon>
    </lineage>
</organism>
<gene>
    <name evidence="3" type="ORF">BI364_13070</name>
</gene>
<evidence type="ECO:0000256" key="1">
    <source>
        <dbReference type="ARBA" id="ARBA00022849"/>
    </source>
</evidence>
<dbReference type="CDD" id="cd16345">
    <property type="entry name" value="LMWP_ArsC"/>
    <property type="match status" value="1"/>
</dbReference>
<dbReference type="Pfam" id="PF01451">
    <property type="entry name" value="LMWPc"/>
    <property type="match status" value="1"/>
</dbReference>
<dbReference type="InterPro" id="IPR036196">
    <property type="entry name" value="Ptyr_pPase_sf"/>
</dbReference>
<dbReference type="RefSeq" id="WP_070079128.1">
    <property type="nucleotide sequence ID" value="NZ_CP017415.1"/>
</dbReference>
<dbReference type="Proteomes" id="UP000095401">
    <property type="component" value="Chromosome"/>
</dbReference>
<dbReference type="EMBL" id="CP017415">
    <property type="protein sequence ID" value="AOU98772.1"/>
    <property type="molecule type" value="Genomic_DNA"/>
</dbReference>